<accession>A0A375I043</accession>
<keyword evidence="3" id="KW-1185">Reference proteome</keyword>
<feature type="compositionally biased region" description="Low complexity" evidence="1">
    <location>
        <begin position="56"/>
        <end position="77"/>
    </location>
</feature>
<dbReference type="EMBL" id="OMOH01000001">
    <property type="protein sequence ID" value="SPF67382.1"/>
    <property type="molecule type" value="Genomic_DNA"/>
</dbReference>
<protein>
    <submittedName>
        <fullName evidence="2">Uncharacterized protein</fullName>
    </submittedName>
</protein>
<proteinExistence type="predicted"/>
<feature type="non-terminal residue" evidence="2">
    <location>
        <position position="1"/>
    </location>
</feature>
<evidence type="ECO:0000256" key="1">
    <source>
        <dbReference type="SAM" id="MobiDB-lite"/>
    </source>
</evidence>
<reference evidence="3" key="1">
    <citation type="submission" date="2018-02" db="EMBL/GenBank/DDBJ databases">
        <authorList>
            <person name="Hornung B."/>
        </authorList>
    </citation>
    <scope>NUCLEOTIDE SEQUENCE [LARGE SCALE GENOMIC DNA]</scope>
</reference>
<dbReference type="AlphaFoldDB" id="A0A375I043"/>
<dbReference type="Proteomes" id="UP000265962">
    <property type="component" value="Unassembled WGS sequence"/>
</dbReference>
<name>A0A375I043_9ACTN</name>
<dbReference type="RefSeq" id="WP_220474291.1">
    <property type="nucleotide sequence ID" value="NZ_OMOH01000001.1"/>
</dbReference>
<feature type="region of interest" description="Disordered" evidence="1">
    <location>
        <begin position="55"/>
        <end position="77"/>
    </location>
</feature>
<organism evidence="2 3">
    <name type="scientific">Propionibacterium ruminifibrarum</name>
    <dbReference type="NCBI Taxonomy" id="1962131"/>
    <lineage>
        <taxon>Bacteria</taxon>
        <taxon>Bacillati</taxon>
        <taxon>Actinomycetota</taxon>
        <taxon>Actinomycetes</taxon>
        <taxon>Propionibacteriales</taxon>
        <taxon>Propionibacteriaceae</taxon>
        <taxon>Propionibacterium</taxon>
    </lineage>
</organism>
<evidence type="ECO:0000313" key="3">
    <source>
        <dbReference type="Proteomes" id="UP000265962"/>
    </source>
</evidence>
<gene>
    <name evidence="2" type="ORF">PROPJV5_0398</name>
</gene>
<sequence>QVRVGSSRCGRAGVTMGTSRALGVIVMIRWRIGLAVAGLCAALVLAGCGSGGSSGGSSAESASSSGPASSSPVPSASLSEDELYAEAERVYRAYFELEQQAFLEGGVNGVPNEMNEYIMGGYTQVFEQFLAQMTENGWRMQPGTQERIVMLRRAPEVKREDSIATLRVCTDSTSSPLVDQAGSFVSSGFSLNSLFFKYDIDGKLKIYGNNGESVESCEVS</sequence>
<evidence type="ECO:0000313" key="2">
    <source>
        <dbReference type="EMBL" id="SPF67382.1"/>
    </source>
</evidence>